<dbReference type="RefSeq" id="WP_111372904.1">
    <property type="nucleotide sequence ID" value="NZ_CP029480.1"/>
</dbReference>
<dbReference type="PANTHER" id="PTHR11601:SF34">
    <property type="entry name" value="CYSTEINE DESULFURASE"/>
    <property type="match status" value="1"/>
</dbReference>
<evidence type="ECO:0000259" key="9">
    <source>
        <dbReference type="Pfam" id="PF00266"/>
    </source>
</evidence>
<dbReference type="KEGG" id="als:DJ013_15725"/>
<dbReference type="InterPro" id="IPR015422">
    <property type="entry name" value="PyrdxlP-dep_Trfase_small"/>
</dbReference>
<reference evidence="10 11" key="1">
    <citation type="submission" date="2018-05" db="EMBL/GenBank/DDBJ databases">
        <title>Complete genome sequence of Arcticibacterium luteifluviistationis SM1504T, a cytophagaceae bacterium isolated from Arctic surface seawater.</title>
        <authorList>
            <person name="Li Y."/>
            <person name="Qin Q.-L."/>
        </authorList>
    </citation>
    <scope>NUCLEOTIDE SEQUENCE [LARGE SCALE GENOMIC DNA]</scope>
    <source>
        <strain evidence="10 11">SM1504</strain>
    </source>
</reference>
<dbReference type="InterPro" id="IPR016454">
    <property type="entry name" value="Cysteine_dSase"/>
</dbReference>
<evidence type="ECO:0000256" key="7">
    <source>
        <dbReference type="ARBA" id="ARBA00023014"/>
    </source>
</evidence>
<dbReference type="Gene3D" id="3.40.640.10">
    <property type="entry name" value="Type I PLP-dependent aspartate aminotransferase-like (Major domain)"/>
    <property type="match status" value="1"/>
</dbReference>
<keyword evidence="7" id="KW-0411">Iron-sulfur</keyword>
<dbReference type="Proteomes" id="UP000249873">
    <property type="component" value="Chromosome"/>
</dbReference>
<evidence type="ECO:0000313" key="11">
    <source>
        <dbReference type="Proteomes" id="UP000249873"/>
    </source>
</evidence>
<evidence type="ECO:0000256" key="5">
    <source>
        <dbReference type="ARBA" id="ARBA00022898"/>
    </source>
</evidence>
<dbReference type="OrthoDB" id="9804366at2"/>
<dbReference type="GO" id="GO:0031071">
    <property type="term" value="F:cysteine desulfurase activity"/>
    <property type="evidence" value="ECO:0007669"/>
    <property type="project" value="UniProtKB-EC"/>
</dbReference>
<keyword evidence="6" id="KW-0408">Iron</keyword>
<dbReference type="InterPro" id="IPR000192">
    <property type="entry name" value="Aminotrans_V_dom"/>
</dbReference>
<evidence type="ECO:0000256" key="4">
    <source>
        <dbReference type="ARBA" id="ARBA00022723"/>
    </source>
</evidence>
<evidence type="ECO:0000256" key="2">
    <source>
        <dbReference type="ARBA" id="ARBA00006490"/>
    </source>
</evidence>
<dbReference type="Gene3D" id="3.90.1150.10">
    <property type="entry name" value="Aspartate Aminotransferase, domain 1"/>
    <property type="match status" value="1"/>
</dbReference>
<dbReference type="InterPro" id="IPR015421">
    <property type="entry name" value="PyrdxlP-dep_Trfase_major"/>
</dbReference>
<accession>A0A2Z4GE60</accession>
<dbReference type="GO" id="GO:0051536">
    <property type="term" value="F:iron-sulfur cluster binding"/>
    <property type="evidence" value="ECO:0007669"/>
    <property type="project" value="UniProtKB-KW"/>
</dbReference>
<feature type="domain" description="Aminotransferase class V" evidence="9">
    <location>
        <begin position="5"/>
        <end position="355"/>
    </location>
</feature>
<evidence type="ECO:0000256" key="6">
    <source>
        <dbReference type="ARBA" id="ARBA00023004"/>
    </source>
</evidence>
<protein>
    <submittedName>
        <fullName evidence="10">IscS subfamily cysteine desulfurase</fullName>
        <ecNumber evidence="10">2.8.1.7</ecNumber>
    </submittedName>
</protein>
<comment type="similarity">
    <text evidence="2">Belongs to the class-V pyridoxal-phosphate-dependent aminotransferase family. NifS/IscS subfamily.</text>
</comment>
<dbReference type="Pfam" id="PF00266">
    <property type="entry name" value="Aminotran_5"/>
    <property type="match status" value="1"/>
</dbReference>
<dbReference type="InterPro" id="IPR015424">
    <property type="entry name" value="PyrdxlP-dep_Trfase"/>
</dbReference>
<dbReference type="PIRSF" id="PIRSF005572">
    <property type="entry name" value="NifS"/>
    <property type="match status" value="1"/>
</dbReference>
<evidence type="ECO:0000256" key="8">
    <source>
        <dbReference type="ARBA" id="ARBA00050776"/>
    </source>
</evidence>
<dbReference type="EMBL" id="CP029480">
    <property type="protein sequence ID" value="AWV99536.1"/>
    <property type="molecule type" value="Genomic_DNA"/>
</dbReference>
<comment type="catalytic activity">
    <reaction evidence="8">
        <text>(sulfur carrier)-H + L-cysteine = (sulfur carrier)-SH + L-alanine</text>
        <dbReference type="Rhea" id="RHEA:43892"/>
        <dbReference type="Rhea" id="RHEA-COMP:14737"/>
        <dbReference type="Rhea" id="RHEA-COMP:14739"/>
        <dbReference type="ChEBI" id="CHEBI:29917"/>
        <dbReference type="ChEBI" id="CHEBI:35235"/>
        <dbReference type="ChEBI" id="CHEBI:57972"/>
        <dbReference type="ChEBI" id="CHEBI:64428"/>
        <dbReference type="EC" id="2.8.1.7"/>
    </reaction>
</comment>
<dbReference type="GO" id="GO:0046872">
    <property type="term" value="F:metal ion binding"/>
    <property type="evidence" value="ECO:0007669"/>
    <property type="project" value="UniProtKB-KW"/>
</dbReference>
<organism evidence="10 11">
    <name type="scientific">Arcticibacterium luteifluviistationis</name>
    <dbReference type="NCBI Taxonomy" id="1784714"/>
    <lineage>
        <taxon>Bacteria</taxon>
        <taxon>Pseudomonadati</taxon>
        <taxon>Bacteroidota</taxon>
        <taxon>Cytophagia</taxon>
        <taxon>Cytophagales</taxon>
        <taxon>Leadbetterellaceae</taxon>
        <taxon>Arcticibacterium</taxon>
    </lineage>
</organism>
<dbReference type="SUPFAM" id="SSF53383">
    <property type="entry name" value="PLP-dependent transferases"/>
    <property type="match status" value="1"/>
</dbReference>
<dbReference type="PANTHER" id="PTHR11601">
    <property type="entry name" value="CYSTEINE DESULFURYLASE FAMILY MEMBER"/>
    <property type="match status" value="1"/>
</dbReference>
<comment type="cofactor">
    <cofactor evidence="1">
        <name>pyridoxal 5'-phosphate</name>
        <dbReference type="ChEBI" id="CHEBI:597326"/>
    </cofactor>
</comment>
<evidence type="ECO:0000256" key="1">
    <source>
        <dbReference type="ARBA" id="ARBA00001933"/>
    </source>
</evidence>
<keyword evidence="3 10" id="KW-0808">Transferase</keyword>
<evidence type="ECO:0000256" key="3">
    <source>
        <dbReference type="ARBA" id="ARBA00022679"/>
    </source>
</evidence>
<keyword evidence="4" id="KW-0479">Metal-binding</keyword>
<proteinExistence type="inferred from homology"/>
<dbReference type="AlphaFoldDB" id="A0A2Z4GE60"/>
<name>A0A2Z4GE60_9BACT</name>
<sequence length="371" mass="40541">MNYPIYLDYAATTPVDKKVLEAMLPYFTEHFGNAASRFHAYGWEAEEAVDLAKAKIAKKLNWRSDEIVFTSGATESINLALKGVFENFKGHLITFETEHKATLDTAEYLESRGVKVSKIGVAENGEIDLNELEKAIQPDTKLISIMHVNNETGVIMPVSKVIALAHKKSVLVHIDASQSLGKLDIPKEADLISFSAHKIYGPKGVGVLLAKKEVKLSAQIHGGRHQRNRRSGTLNIPGIVGIGEAVTKCKIEENGRLGILKSAFEERIIKELPFVKVNASSAPRVGAISSLCFQGLDGEDLLIKLSKIAVSNGSACNSASTEPSYVLKAMGLSEQDAFSSIRFSLGRFTTKEDMENATNHVIEIVKNYANR</sequence>
<evidence type="ECO:0000313" key="10">
    <source>
        <dbReference type="EMBL" id="AWV99536.1"/>
    </source>
</evidence>
<keyword evidence="11" id="KW-1185">Reference proteome</keyword>
<keyword evidence="5" id="KW-0663">Pyridoxal phosphate</keyword>
<dbReference type="EC" id="2.8.1.7" evidence="10"/>
<gene>
    <name evidence="10" type="ORF">DJ013_15725</name>
</gene>